<evidence type="ECO:0000313" key="3">
    <source>
        <dbReference type="Proteomes" id="UP001066276"/>
    </source>
</evidence>
<dbReference type="AlphaFoldDB" id="A0AAV7RPE4"/>
<evidence type="ECO:0000256" key="1">
    <source>
        <dbReference type="SAM" id="MobiDB-lite"/>
    </source>
</evidence>
<protein>
    <submittedName>
        <fullName evidence="2">Uncharacterized protein</fullName>
    </submittedName>
</protein>
<reference evidence="2" key="1">
    <citation type="journal article" date="2022" name="bioRxiv">
        <title>Sequencing and chromosome-scale assembly of the giantPleurodeles waltlgenome.</title>
        <authorList>
            <person name="Brown T."/>
            <person name="Elewa A."/>
            <person name="Iarovenko S."/>
            <person name="Subramanian E."/>
            <person name="Araus A.J."/>
            <person name="Petzold A."/>
            <person name="Susuki M."/>
            <person name="Suzuki K.-i.T."/>
            <person name="Hayashi T."/>
            <person name="Toyoda A."/>
            <person name="Oliveira C."/>
            <person name="Osipova E."/>
            <person name="Leigh N.D."/>
            <person name="Simon A."/>
            <person name="Yun M.H."/>
        </authorList>
    </citation>
    <scope>NUCLEOTIDE SEQUENCE</scope>
    <source>
        <strain evidence="2">20211129_DDA</strain>
        <tissue evidence="2">Liver</tissue>
    </source>
</reference>
<sequence length="126" mass="14266">MREARNKEERTAGGEKNEERRMIGERSEDETKTIGEKSKEEKKTIGETSEDNKKPIGESSEDENKTSEERSKDEKKTIGVMAFIVLLELVCLGLWCCRGKSGRLVVALLQPIPGVRMRSEEIARLI</sequence>
<proteinExistence type="predicted"/>
<accession>A0AAV7RPE4</accession>
<keyword evidence="3" id="KW-1185">Reference proteome</keyword>
<feature type="region of interest" description="Disordered" evidence="1">
    <location>
        <begin position="1"/>
        <end position="74"/>
    </location>
</feature>
<gene>
    <name evidence="2" type="ORF">NDU88_005578</name>
</gene>
<name>A0AAV7RPE4_PLEWA</name>
<comment type="caution">
    <text evidence="2">The sequence shown here is derived from an EMBL/GenBank/DDBJ whole genome shotgun (WGS) entry which is preliminary data.</text>
</comment>
<dbReference type="EMBL" id="JANPWB010000009">
    <property type="protein sequence ID" value="KAJ1152803.1"/>
    <property type="molecule type" value="Genomic_DNA"/>
</dbReference>
<evidence type="ECO:0000313" key="2">
    <source>
        <dbReference type="EMBL" id="KAJ1152803.1"/>
    </source>
</evidence>
<dbReference type="Proteomes" id="UP001066276">
    <property type="component" value="Chromosome 5"/>
</dbReference>
<organism evidence="2 3">
    <name type="scientific">Pleurodeles waltl</name>
    <name type="common">Iberian ribbed newt</name>
    <dbReference type="NCBI Taxonomy" id="8319"/>
    <lineage>
        <taxon>Eukaryota</taxon>
        <taxon>Metazoa</taxon>
        <taxon>Chordata</taxon>
        <taxon>Craniata</taxon>
        <taxon>Vertebrata</taxon>
        <taxon>Euteleostomi</taxon>
        <taxon>Amphibia</taxon>
        <taxon>Batrachia</taxon>
        <taxon>Caudata</taxon>
        <taxon>Salamandroidea</taxon>
        <taxon>Salamandridae</taxon>
        <taxon>Pleurodelinae</taxon>
        <taxon>Pleurodeles</taxon>
    </lineage>
</organism>